<dbReference type="EMBL" id="CM041533">
    <property type="protein sequence ID" value="KAI3374400.1"/>
    <property type="molecule type" value="Genomic_DNA"/>
</dbReference>
<proteinExistence type="predicted"/>
<organism evidence="1 2">
    <name type="scientific">Scortum barcoo</name>
    <name type="common">barcoo grunter</name>
    <dbReference type="NCBI Taxonomy" id="214431"/>
    <lineage>
        <taxon>Eukaryota</taxon>
        <taxon>Metazoa</taxon>
        <taxon>Chordata</taxon>
        <taxon>Craniata</taxon>
        <taxon>Vertebrata</taxon>
        <taxon>Euteleostomi</taxon>
        <taxon>Actinopterygii</taxon>
        <taxon>Neopterygii</taxon>
        <taxon>Teleostei</taxon>
        <taxon>Neoteleostei</taxon>
        <taxon>Acanthomorphata</taxon>
        <taxon>Eupercaria</taxon>
        <taxon>Centrarchiformes</taxon>
        <taxon>Terapontoidei</taxon>
        <taxon>Terapontidae</taxon>
        <taxon>Scortum</taxon>
    </lineage>
</organism>
<gene>
    <name evidence="1" type="ORF">L3Q82_005971</name>
</gene>
<evidence type="ECO:0000313" key="2">
    <source>
        <dbReference type="Proteomes" id="UP000831701"/>
    </source>
</evidence>
<keyword evidence="2" id="KW-1185">Reference proteome</keyword>
<dbReference type="Proteomes" id="UP000831701">
    <property type="component" value="Chromosome 3"/>
</dbReference>
<comment type="caution">
    <text evidence="1">The sequence shown here is derived from an EMBL/GenBank/DDBJ whole genome shotgun (WGS) entry which is preliminary data.</text>
</comment>
<protein>
    <submittedName>
        <fullName evidence="1">Uncharacterized protein</fullName>
    </submittedName>
</protein>
<name>A0ACB8X2U2_9TELE</name>
<reference evidence="1" key="1">
    <citation type="submission" date="2022-04" db="EMBL/GenBank/DDBJ databases">
        <title>Jade perch genome.</title>
        <authorList>
            <person name="Chao B."/>
        </authorList>
    </citation>
    <scope>NUCLEOTIDE SEQUENCE</scope>
    <source>
        <strain evidence="1">CB-2022</strain>
    </source>
</reference>
<sequence>MPFLQATKEAVMPTLRSVERRLAKDPVQAAAYRVEMEKLIKAGSVIKCGPEVSVQEDRETWYIPHHMVSHNGKNRLVFNCSYQYRGQSLNDYLLPGPMLGASLLGVLLRFREHAVAISGDIKGMFHQVRLLPEDRALLRFVWRDGSQGGPQTVYEWQVLPFGRTCSPCCATFALQRHVNDNSQPDEDVRLSVEKCFYVDNCLQSIPTTAEARHLVDKLRALLASAGFELRQWASNEPEVISHLPEESRSASVELWLTQHKTDVPGVHARAKMALPHRRSRL</sequence>
<accession>A0ACB8X2U2</accession>
<evidence type="ECO:0000313" key="1">
    <source>
        <dbReference type="EMBL" id="KAI3374400.1"/>
    </source>
</evidence>